<dbReference type="EMBL" id="JAQJAN010000018">
    <property type="protein sequence ID" value="KAJ5709535.1"/>
    <property type="molecule type" value="Genomic_DNA"/>
</dbReference>
<sequence length="96" mass="10897">MDFELNMDSPEPEDFVSNFTYQDGVYRWGVPGWDKVDWSIYCISCALSIGDISPDDKIERWLKHYRALYLTPEGAKISGINVADLGNSAGKMLLLF</sequence>
<dbReference type="AlphaFoldDB" id="A0AAD6MRX6"/>
<proteinExistence type="predicted"/>
<accession>A0AAD6MRX6</accession>
<organism evidence="1 2">
    <name type="scientific">Penicillium malachiteum</name>
    <dbReference type="NCBI Taxonomy" id="1324776"/>
    <lineage>
        <taxon>Eukaryota</taxon>
        <taxon>Fungi</taxon>
        <taxon>Dikarya</taxon>
        <taxon>Ascomycota</taxon>
        <taxon>Pezizomycotina</taxon>
        <taxon>Eurotiomycetes</taxon>
        <taxon>Eurotiomycetidae</taxon>
        <taxon>Eurotiales</taxon>
        <taxon>Aspergillaceae</taxon>
        <taxon>Penicillium</taxon>
    </lineage>
</organism>
<protein>
    <submittedName>
        <fullName evidence="1">Uncharacterized protein</fullName>
    </submittedName>
</protein>
<dbReference type="Proteomes" id="UP001215712">
    <property type="component" value="Unassembled WGS sequence"/>
</dbReference>
<keyword evidence="2" id="KW-1185">Reference proteome</keyword>
<reference evidence="1" key="1">
    <citation type="journal article" date="2023" name="IMA Fungus">
        <title>Comparative genomic study of the Penicillium genus elucidates a diverse pangenome and 15 lateral gene transfer events.</title>
        <authorList>
            <person name="Petersen C."/>
            <person name="Sorensen T."/>
            <person name="Nielsen M.R."/>
            <person name="Sondergaard T.E."/>
            <person name="Sorensen J.L."/>
            <person name="Fitzpatrick D.A."/>
            <person name="Frisvad J.C."/>
            <person name="Nielsen K.L."/>
        </authorList>
    </citation>
    <scope>NUCLEOTIDE SEQUENCE</scope>
    <source>
        <strain evidence="1">IBT 17514</strain>
    </source>
</reference>
<evidence type="ECO:0000313" key="1">
    <source>
        <dbReference type="EMBL" id="KAJ5709535.1"/>
    </source>
</evidence>
<gene>
    <name evidence="1" type="ORF">N7493_009826</name>
</gene>
<reference evidence="1" key="2">
    <citation type="submission" date="2023-01" db="EMBL/GenBank/DDBJ databases">
        <authorList>
            <person name="Petersen C."/>
        </authorList>
    </citation>
    <scope>NUCLEOTIDE SEQUENCE</scope>
    <source>
        <strain evidence="1">IBT 17514</strain>
    </source>
</reference>
<name>A0AAD6MRX6_9EURO</name>
<comment type="caution">
    <text evidence="1">The sequence shown here is derived from an EMBL/GenBank/DDBJ whole genome shotgun (WGS) entry which is preliminary data.</text>
</comment>
<evidence type="ECO:0000313" key="2">
    <source>
        <dbReference type="Proteomes" id="UP001215712"/>
    </source>
</evidence>